<dbReference type="InterPro" id="IPR032174">
    <property type="entry name" value="Aquarius_N"/>
</dbReference>
<dbReference type="AlphaFoldDB" id="A0A3M7QX35"/>
<evidence type="ECO:0000259" key="3">
    <source>
        <dbReference type="Pfam" id="PF21144"/>
    </source>
</evidence>
<name>A0A3M7QX35_BRAPC</name>
<evidence type="ECO:0000259" key="2">
    <source>
        <dbReference type="Pfam" id="PF21143"/>
    </source>
</evidence>
<accession>A0A3M7QX35</accession>
<dbReference type="InterPro" id="IPR048967">
    <property type="entry name" value="Aquarius_insert"/>
</dbReference>
<proteinExistence type="predicted"/>
<feature type="domain" description="RNA helicase aquarius beta-barrel" evidence="2">
    <location>
        <begin position="513"/>
        <end position="679"/>
    </location>
</feature>
<feature type="domain" description="RNA helicase aquarius N-terminal" evidence="1">
    <location>
        <begin position="22"/>
        <end position="427"/>
    </location>
</feature>
<dbReference type="Pfam" id="PF16399">
    <property type="entry name" value="Aquarius_N_1st"/>
    <property type="match status" value="1"/>
</dbReference>
<comment type="caution">
    <text evidence="4">The sequence shown here is derived from an EMBL/GenBank/DDBJ whole genome shotgun (WGS) entry which is preliminary data.</text>
</comment>
<protein>
    <submittedName>
        <fullName evidence="4">Intron-binding aquarius</fullName>
    </submittedName>
</protein>
<reference evidence="4 5" key="1">
    <citation type="journal article" date="2018" name="Sci. Rep.">
        <title>Genomic signatures of local adaptation to the degree of environmental predictability in rotifers.</title>
        <authorList>
            <person name="Franch-Gras L."/>
            <person name="Hahn C."/>
            <person name="Garcia-Roger E.M."/>
            <person name="Carmona M.J."/>
            <person name="Serra M."/>
            <person name="Gomez A."/>
        </authorList>
    </citation>
    <scope>NUCLEOTIDE SEQUENCE [LARGE SCALE GENOMIC DNA]</scope>
    <source>
        <strain evidence="4">HYR1</strain>
    </source>
</reference>
<gene>
    <name evidence="4" type="ORF">BpHYR1_029658</name>
</gene>
<evidence type="ECO:0000313" key="4">
    <source>
        <dbReference type="EMBL" id="RNA15940.1"/>
    </source>
</evidence>
<dbReference type="Proteomes" id="UP000276133">
    <property type="component" value="Unassembled WGS sequence"/>
</dbReference>
<evidence type="ECO:0000313" key="5">
    <source>
        <dbReference type="Proteomes" id="UP000276133"/>
    </source>
</evidence>
<dbReference type="Pfam" id="PF21144">
    <property type="entry name" value="Aquarius_N_3rd"/>
    <property type="match status" value="1"/>
</dbReference>
<keyword evidence="5" id="KW-1185">Reference proteome</keyword>
<dbReference type="Pfam" id="PF21143">
    <property type="entry name" value="Aquarius_N_2nd"/>
    <property type="match status" value="1"/>
</dbReference>
<dbReference type="STRING" id="10195.A0A3M7QX35"/>
<dbReference type="OrthoDB" id="1879at2759"/>
<dbReference type="EMBL" id="REGN01004839">
    <property type="protein sequence ID" value="RNA15940.1"/>
    <property type="molecule type" value="Genomic_DNA"/>
</dbReference>
<evidence type="ECO:0000259" key="1">
    <source>
        <dbReference type="Pfam" id="PF16399"/>
    </source>
</evidence>
<organism evidence="4 5">
    <name type="scientific">Brachionus plicatilis</name>
    <name type="common">Marine rotifer</name>
    <name type="synonym">Brachionus muelleri</name>
    <dbReference type="NCBI Taxonomy" id="10195"/>
    <lineage>
        <taxon>Eukaryota</taxon>
        <taxon>Metazoa</taxon>
        <taxon>Spiralia</taxon>
        <taxon>Gnathifera</taxon>
        <taxon>Rotifera</taxon>
        <taxon>Eurotatoria</taxon>
        <taxon>Monogononta</taxon>
        <taxon>Pseudotrocha</taxon>
        <taxon>Ploima</taxon>
        <taxon>Brachionidae</taxon>
        <taxon>Brachionus</taxon>
    </lineage>
</organism>
<feature type="domain" description="RNA helicase aquarius insertion" evidence="3">
    <location>
        <begin position="731"/>
        <end position="798"/>
    </location>
</feature>
<sequence>MSNNDNQRIAIPTVDQIAKDAITQIAHRFWSQQDATKPLEPFDPNLIEDIYLNELLKTNFSLRRIMLLEFSQYLENYLWKNFQSDQTTKAHLLSIVIMVNEKFRERVFAWDCFRTHNQSEFPAFFTSILHLCLDKSTQGQPYQLSYQEQSILIKFLDNCINSLEVEIVRLQVQKICGFPMWASVCENRRDFEFKQFPKLKKYWKAIQKQDQKLSQTELDKVNFERFFFKNLINKFLKVISNCPKQEDGQLDEDFKYSTNYLERFIELLVDIESLLPTRRFFNTLLDDTNLLSHCCLSDMVKNSDQKYNLFKQLFEMLKFYVKFEIDDQTGEAKTEPQVLEYHYNKLKSLQRGVFKYFREDLLTFSLTNISTIDKRDTLLKHLSGLSNDRLYSLAEYLHLVPSRESIQDLEYSSEFLIEVIVWHMQLRDSQLDVLNSMPLYPTEDIIWNETLVPSDFRQTTFHDTCLALPKLNLQFLTLNDYLMRNFNLFRLEAAYELRQDIEDACIRLKPYYSFEEQTVCFGAWSRMAQPIANFTLTEVGSPNVGEQAPSRVKADVTLDLDFLRDDVRKEWESLRKHDIGFLVTLRPTFSKEQKYDPKDSFLRQMGLLCVRGCEIEGMLGPEGKLIEEGPMYSKPKFTDASRTYRVHLDRNQYKIDNEKFVATKSKEDLYTTFNVFIRRRPKENNFKSILESIRDLMNTNFVVPDWLSDLLLGYGEPNQAHYRSLKKPEPIPTLDFYDTFLDYDHLKASFPGYQLVLKDGQFSAPFRLSFEDLKADINEKKIIVEPYVPINRGPYPKNIPKKNQVKFTPTQIEAIKSG</sequence>
<dbReference type="InterPro" id="IPR048966">
    <property type="entry name" value="Aquarius_b-barrel"/>
</dbReference>